<dbReference type="Proteomes" id="UP000663864">
    <property type="component" value="Unassembled WGS sequence"/>
</dbReference>
<dbReference type="PANTHER" id="PTHR45641">
    <property type="entry name" value="TETRATRICOPEPTIDE REPEAT PROTEIN (AFU_ORTHOLOGUE AFUA_6G03870)"/>
    <property type="match status" value="1"/>
</dbReference>
<dbReference type="AlphaFoldDB" id="A0A814RSV4"/>
<evidence type="ECO:0000313" key="6">
    <source>
        <dbReference type="Proteomes" id="UP000663864"/>
    </source>
</evidence>
<name>A0A814RSV4_9BILA</name>
<evidence type="ECO:0008006" key="7">
    <source>
        <dbReference type="Google" id="ProtNLM"/>
    </source>
</evidence>
<dbReference type="EMBL" id="CAJNOT010001063">
    <property type="protein sequence ID" value="CAF1138045.1"/>
    <property type="molecule type" value="Genomic_DNA"/>
</dbReference>
<sequence>MSKYSSNLNSNETNENNENIQLIWLDNSNCPTHIQSKLVELNLTIQFSIDLNQCITLIQSIKDKQIILIVSMTLAQTILSQIHSYPLLISVFIFCSNINEQQKIKLMNEYKKILQIYSDYNLLIKSIEQIINIIEQQILSFNLFNQNKDYTNDLSKDSASFLWYQLLIDILKQIPVNEQINNHIFETSKKFYKNEINQFKKDYIKEKSIQLFNEKYFIRKILNQILRTKNIQLIYLFQYFIIDLYDQIQLEKQKYQNKQILKLYDGQKLLKTQLDQLNQHIGYYITPNGFLSVSFNRNNSIALAKSEILSDEYQSILFQFEINPTYQEITFVEIHENQELIFNIDTVFKINSIEYDSSLQLWKINLINDHTYRNKFQTYFQSIKNFRNENSFLIFFGHLFTELDQLQQSEIYFDILLNSLPSDHEDIASIYNQIGNFLADKGQLKLALEKYQHAYQIRQKKLPNNHPHIAISLNNIGLIYKDEGNFDEALDYCQKALIIDEINYPKDHVLKAMTIENIGGIYKEKHLLPKAQSYFLRALNMYKCILPRNHHFLTDILNSLGKVYCDQGYYDRALTCYQKAFSISEINYRNDHLQKAQTIENIGLLYKTNGMLKKSLEELLKALEMYKRIYSNEHYDIARCFGHIGLVYEASNDLNSALNFFNKQLNMDEKSLSNDHKNIQIDIQWIIDIYKKKGQLEKAFEFCQKKYQEKKTLLGEKHPMTLSIFMTMIDLYDDPNVKINYYKQVLSLYENLIPPDPYGTIKCLDIMIHFYIKSNAIQEALNYQIKMVDLQRQLLTNDHINLALSLQKLGQLYENLSKTNEAEKCYKESRIIFEKYENNHNNIESSHMNYSSNSNLYHHEQESNFTKSRICVLL</sequence>
<feature type="repeat" description="TPR" evidence="3">
    <location>
        <begin position="470"/>
        <end position="503"/>
    </location>
</feature>
<dbReference type="InterPro" id="IPR019734">
    <property type="entry name" value="TPR_rpt"/>
</dbReference>
<dbReference type="Proteomes" id="UP000663836">
    <property type="component" value="Unassembled WGS sequence"/>
</dbReference>
<evidence type="ECO:0000256" key="2">
    <source>
        <dbReference type="ARBA" id="ARBA00022803"/>
    </source>
</evidence>
<organism evidence="4 6">
    <name type="scientific">Rotaria sordida</name>
    <dbReference type="NCBI Taxonomy" id="392033"/>
    <lineage>
        <taxon>Eukaryota</taxon>
        <taxon>Metazoa</taxon>
        <taxon>Spiralia</taxon>
        <taxon>Gnathifera</taxon>
        <taxon>Rotifera</taxon>
        <taxon>Eurotatoria</taxon>
        <taxon>Bdelloidea</taxon>
        <taxon>Philodinida</taxon>
        <taxon>Philodinidae</taxon>
        <taxon>Rotaria</taxon>
    </lineage>
</organism>
<keyword evidence="1" id="KW-0677">Repeat</keyword>
<keyword evidence="2 3" id="KW-0802">TPR repeat</keyword>
<feature type="repeat" description="TPR" evidence="3">
    <location>
        <begin position="554"/>
        <end position="587"/>
    </location>
</feature>
<dbReference type="SUPFAM" id="SSF48452">
    <property type="entry name" value="TPR-like"/>
    <property type="match status" value="3"/>
</dbReference>
<reference evidence="4" key="1">
    <citation type="submission" date="2021-02" db="EMBL/GenBank/DDBJ databases">
        <authorList>
            <person name="Nowell W R."/>
        </authorList>
    </citation>
    <scope>NUCLEOTIDE SEQUENCE</scope>
</reference>
<dbReference type="Pfam" id="PF13374">
    <property type="entry name" value="TPR_10"/>
    <property type="match status" value="1"/>
</dbReference>
<feature type="repeat" description="TPR" evidence="3">
    <location>
        <begin position="638"/>
        <end position="671"/>
    </location>
</feature>
<accession>A0A814RSV4</accession>
<dbReference type="InterPro" id="IPR011990">
    <property type="entry name" value="TPR-like_helical_dom_sf"/>
</dbReference>
<dbReference type="SMART" id="SM00028">
    <property type="entry name" value="TPR"/>
    <property type="match status" value="6"/>
</dbReference>
<evidence type="ECO:0000313" key="5">
    <source>
        <dbReference type="EMBL" id="CAF3882385.1"/>
    </source>
</evidence>
<dbReference type="Pfam" id="PF13424">
    <property type="entry name" value="TPR_12"/>
    <property type="match status" value="2"/>
</dbReference>
<dbReference type="PROSITE" id="PS50005">
    <property type="entry name" value="TPR"/>
    <property type="match status" value="4"/>
</dbReference>
<dbReference type="EMBL" id="CAJOBD010002443">
    <property type="protein sequence ID" value="CAF3882385.1"/>
    <property type="molecule type" value="Genomic_DNA"/>
</dbReference>
<evidence type="ECO:0000256" key="3">
    <source>
        <dbReference type="PROSITE-ProRule" id="PRU00339"/>
    </source>
</evidence>
<comment type="caution">
    <text evidence="4">The sequence shown here is derived from an EMBL/GenBank/DDBJ whole genome shotgun (WGS) entry which is preliminary data.</text>
</comment>
<evidence type="ECO:0000256" key="1">
    <source>
        <dbReference type="ARBA" id="ARBA00022737"/>
    </source>
</evidence>
<evidence type="ECO:0000313" key="4">
    <source>
        <dbReference type="EMBL" id="CAF1138045.1"/>
    </source>
</evidence>
<dbReference type="Gene3D" id="1.25.40.10">
    <property type="entry name" value="Tetratricopeptide repeat domain"/>
    <property type="match status" value="3"/>
</dbReference>
<protein>
    <recommendedName>
        <fullName evidence="7">Tetratricopeptide repeat protein</fullName>
    </recommendedName>
</protein>
<proteinExistence type="predicted"/>
<dbReference type="PANTHER" id="PTHR45641:SF19">
    <property type="entry name" value="NEPHROCYSTIN-3"/>
    <property type="match status" value="1"/>
</dbReference>
<gene>
    <name evidence="5" type="ORF">JBS370_LOCUS19911</name>
    <name evidence="4" type="ORF">ZHD862_LOCUS19492</name>
</gene>
<dbReference type="Pfam" id="PF13181">
    <property type="entry name" value="TPR_8"/>
    <property type="match status" value="2"/>
</dbReference>
<feature type="repeat" description="TPR" evidence="3">
    <location>
        <begin position="428"/>
        <end position="461"/>
    </location>
</feature>